<dbReference type="PANTHER" id="PTHR11933">
    <property type="entry name" value="TRNA 5-METHYLAMINOMETHYL-2-THIOURIDYLATE -METHYLTRANSFERASE"/>
    <property type="match status" value="1"/>
</dbReference>
<dbReference type="Proteomes" id="UP000061704">
    <property type="component" value="Chromosome"/>
</dbReference>
<dbReference type="HOGENOM" id="CLU_035188_1_0_6"/>
<dbReference type="GO" id="GO:0002143">
    <property type="term" value="P:tRNA wobble position uridine thiolation"/>
    <property type="evidence" value="ECO:0007669"/>
    <property type="project" value="TreeGrafter"/>
</dbReference>
<gene>
    <name evidence="17" type="primary">trmU</name>
    <name evidence="14" type="synonym">mnmA</name>
    <name evidence="17" type="ORF">ICMP_357</name>
</gene>
<dbReference type="Gene3D" id="2.40.30.10">
    <property type="entry name" value="Translation factors"/>
    <property type="match status" value="1"/>
</dbReference>
<dbReference type="Gene3D" id="2.30.30.280">
    <property type="entry name" value="Adenine nucleotide alpha hydrolases-like domains"/>
    <property type="match status" value="1"/>
</dbReference>
<comment type="subunit">
    <text evidence="14">Interacts with TusE.</text>
</comment>
<dbReference type="NCBIfam" id="TIGR00420">
    <property type="entry name" value="trmU"/>
    <property type="match status" value="1"/>
</dbReference>
<evidence type="ECO:0000256" key="13">
    <source>
        <dbReference type="ARBA" id="ARBA00051542"/>
    </source>
</evidence>
<comment type="catalytic activity">
    <reaction evidence="13 14">
        <text>S-sulfanyl-L-cysteinyl-[protein] + uridine(34) in tRNA + AH2 + ATP = 2-thiouridine(34) in tRNA + L-cysteinyl-[protein] + A + AMP + diphosphate + H(+)</text>
        <dbReference type="Rhea" id="RHEA:47032"/>
        <dbReference type="Rhea" id="RHEA-COMP:10131"/>
        <dbReference type="Rhea" id="RHEA-COMP:11726"/>
        <dbReference type="Rhea" id="RHEA-COMP:11727"/>
        <dbReference type="Rhea" id="RHEA-COMP:11728"/>
        <dbReference type="ChEBI" id="CHEBI:13193"/>
        <dbReference type="ChEBI" id="CHEBI:15378"/>
        <dbReference type="ChEBI" id="CHEBI:17499"/>
        <dbReference type="ChEBI" id="CHEBI:29950"/>
        <dbReference type="ChEBI" id="CHEBI:30616"/>
        <dbReference type="ChEBI" id="CHEBI:33019"/>
        <dbReference type="ChEBI" id="CHEBI:61963"/>
        <dbReference type="ChEBI" id="CHEBI:65315"/>
        <dbReference type="ChEBI" id="CHEBI:87170"/>
        <dbReference type="ChEBI" id="CHEBI:456215"/>
        <dbReference type="EC" id="2.8.1.13"/>
    </reaction>
</comment>
<dbReference type="GO" id="GO:0103016">
    <property type="term" value="F:tRNA-uridine 2-sulfurtransferase activity"/>
    <property type="evidence" value="ECO:0007669"/>
    <property type="project" value="UniProtKB-EC"/>
</dbReference>
<evidence type="ECO:0000256" key="10">
    <source>
        <dbReference type="ARBA" id="ARBA00022840"/>
    </source>
</evidence>
<feature type="binding site" evidence="14">
    <location>
        <begin position="7"/>
        <end position="14"/>
    </location>
    <ligand>
        <name>ATP</name>
        <dbReference type="ChEBI" id="CHEBI:30616"/>
    </ligand>
</feature>
<dbReference type="GO" id="GO:0005524">
    <property type="term" value="F:ATP binding"/>
    <property type="evidence" value="ECO:0007669"/>
    <property type="project" value="UniProtKB-KW"/>
</dbReference>
<evidence type="ECO:0000256" key="9">
    <source>
        <dbReference type="ARBA" id="ARBA00022741"/>
    </source>
</evidence>
<comment type="function">
    <text evidence="14">Catalyzes the 2-thiolation of uridine at the wobble position (U34) of tRNA(Lys), tRNA(Glu) and tRNA(Gln), leading to the formation of s(2)U34, the first step of tRNA-mnm(5)s(2)U34 synthesis. Sulfur is provided by IscS, via a sulfur-relay system. Binds ATP and its substrate tRNAs.</text>
</comment>
<dbReference type="RefSeq" id="WP_041069302.1">
    <property type="nucleotide sequence ID" value="NZ_AP010872.1"/>
</dbReference>
<feature type="site" description="Interaction with tRNA" evidence="14">
    <location>
        <position position="124"/>
    </location>
</feature>
<dbReference type="NCBIfam" id="NF001138">
    <property type="entry name" value="PRK00143.1"/>
    <property type="match status" value="1"/>
</dbReference>
<feature type="disulfide bond" description="Alternate" evidence="14">
    <location>
        <begin position="98"/>
        <end position="195"/>
    </location>
</feature>
<keyword evidence="7 14" id="KW-0808">Transferase</keyword>
<dbReference type="AlphaFoldDB" id="C5WD04"/>
<dbReference type="GO" id="GO:0008168">
    <property type="term" value="F:methyltransferase activity"/>
    <property type="evidence" value="ECO:0007669"/>
    <property type="project" value="UniProtKB-KW"/>
</dbReference>
<keyword evidence="5 14" id="KW-0963">Cytoplasm</keyword>
<keyword evidence="9 14" id="KW-0547">Nucleotide-binding</keyword>
<feature type="region of interest" description="Interaction with tRNA" evidence="14">
    <location>
        <begin position="308"/>
        <end position="309"/>
    </location>
</feature>
<dbReference type="EMBL" id="AP010872">
    <property type="protein sequence ID" value="BAH83210.1"/>
    <property type="molecule type" value="Genomic_DNA"/>
</dbReference>
<feature type="active site" description="Nucleophile" evidence="14">
    <location>
        <position position="98"/>
    </location>
</feature>
<dbReference type="FunFam" id="3.40.50.620:FF:000004">
    <property type="entry name" value="tRNA-specific 2-thiouridylase MnmA"/>
    <property type="match status" value="1"/>
</dbReference>
<keyword evidence="18" id="KW-1185">Reference proteome</keyword>
<evidence type="ECO:0000256" key="2">
    <source>
        <dbReference type="ARBA" id="ARBA00006191"/>
    </source>
</evidence>
<evidence type="ECO:0000256" key="5">
    <source>
        <dbReference type="ARBA" id="ARBA00022490"/>
    </source>
</evidence>
<dbReference type="Pfam" id="PF20258">
    <property type="entry name" value="tRNA_Me_trans_C"/>
    <property type="match status" value="1"/>
</dbReference>
<evidence type="ECO:0000313" key="18">
    <source>
        <dbReference type="Proteomes" id="UP000061704"/>
    </source>
</evidence>
<dbReference type="GO" id="GO:0032259">
    <property type="term" value="P:methylation"/>
    <property type="evidence" value="ECO:0007669"/>
    <property type="project" value="UniProtKB-KW"/>
</dbReference>
<dbReference type="Gene3D" id="3.40.50.620">
    <property type="entry name" value="HUPs"/>
    <property type="match status" value="1"/>
</dbReference>
<feature type="active site" description="Cysteine persulfide intermediate" evidence="14">
    <location>
        <position position="195"/>
    </location>
</feature>
<dbReference type="GO" id="GO:0005737">
    <property type="term" value="C:cytoplasm"/>
    <property type="evidence" value="ECO:0007669"/>
    <property type="project" value="UniProtKB-SubCell"/>
</dbReference>
<feature type="region of interest" description="Interaction with target base in tRNA" evidence="14">
    <location>
        <begin position="93"/>
        <end position="95"/>
    </location>
</feature>
<dbReference type="FunFam" id="2.40.30.10:FF:000023">
    <property type="entry name" value="tRNA-specific 2-thiouridylase MnmA"/>
    <property type="match status" value="1"/>
</dbReference>
<evidence type="ECO:0000256" key="8">
    <source>
        <dbReference type="ARBA" id="ARBA00022694"/>
    </source>
</evidence>
<dbReference type="FunFam" id="2.30.30.280:FF:000001">
    <property type="entry name" value="tRNA-specific 2-thiouridylase MnmA"/>
    <property type="match status" value="1"/>
</dbReference>
<evidence type="ECO:0000256" key="6">
    <source>
        <dbReference type="ARBA" id="ARBA00022555"/>
    </source>
</evidence>
<organism evidence="17 18">
    <name type="scientific">Candidatus Ishikawaella capsulata Mpkobe</name>
    <dbReference type="NCBI Taxonomy" id="476281"/>
    <lineage>
        <taxon>Bacteria</taxon>
        <taxon>Pseudomonadati</taxon>
        <taxon>Pseudomonadota</taxon>
        <taxon>Gammaproteobacteria</taxon>
        <taxon>Enterobacterales</taxon>
        <taxon>Enterobacteriaceae</taxon>
        <taxon>Candidatus Ishikawella</taxon>
    </lineage>
</organism>
<sequence>MKKVIVGMSGGVDSSVSAWLLKQQGYQVEGVFMKNWEEDDTKDFCNSAKDLVDAQLVCDKIGINLKTVNFSAEYWEYVFKIFLDEYKNGQTPNPDILCNKEIKFKVFLNFSQCILKADYIATGHYVRIQTKQGKKYLLRGIDNKKDQSYFLYTLTHKQLEKILFPLGDKKKSEVRNIAVALDLPIANKKDSVGMCFIGKRKFREFLKRYIPINPGVIETIDGKIIGQHEGIMYYTIGQRRGLCIGGIKNNPNSNPWYVVDKDVIYNRLIVTQDSNDSHLMSNGVIAHKIHWIDGRRLTKDIYCSLKTRYQETDTLCKISPINEDTIAVYFNEPIRAVTPGQSAVFYVGEICIGGGIIKNRIP</sequence>
<comment type="subcellular location">
    <subcellularLocation>
        <location evidence="1 14">Cytoplasm</location>
    </subcellularLocation>
</comment>
<dbReference type="Pfam" id="PF03054">
    <property type="entry name" value="tRNA_Me_trans"/>
    <property type="match status" value="1"/>
</dbReference>
<evidence type="ECO:0000256" key="7">
    <source>
        <dbReference type="ARBA" id="ARBA00022679"/>
    </source>
</evidence>
<keyword evidence="6 14" id="KW-0820">tRNA-binding</keyword>
<dbReference type="HAMAP" id="MF_00144">
    <property type="entry name" value="tRNA_thiouridyl_MnmA"/>
    <property type="match status" value="1"/>
</dbReference>
<dbReference type="InterPro" id="IPR046885">
    <property type="entry name" value="MnmA-like_C"/>
</dbReference>
<keyword evidence="11 14" id="KW-0694">RNA-binding</keyword>
<evidence type="ECO:0000256" key="3">
    <source>
        <dbReference type="ARBA" id="ARBA00011949"/>
    </source>
</evidence>
<proteinExistence type="inferred from homology"/>
<dbReference type="KEGG" id="icp:ICMP_357"/>
<dbReference type="InterPro" id="IPR004506">
    <property type="entry name" value="MnmA-like"/>
</dbReference>
<feature type="site" description="Interaction with tRNA" evidence="14">
    <location>
        <position position="341"/>
    </location>
</feature>
<dbReference type="OrthoDB" id="9800696at2"/>
<evidence type="ECO:0000256" key="14">
    <source>
        <dbReference type="HAMAP-Rule" id="MF_00144"/>
    </source>
</evidence>
<evidence type="ECO:0000256" key="1">
    <source>
        <dbReference type="ARBA" id="ARBA00004496"/>
    </source>
</evidence>
<dbReference type="InterPro" id="IPR014729">
    <property type="entry name" value="Rossmann-like_a/b/a_fold"/>
</dbReference>
<evidence type="ECO:0000256" key="12">
    <source>
        <dbReference type="ARBA" id="ARBA00023157"/>
    </source>
</evidence>
<feature type="region of interest" description="Interaction with tRNA" evidence="14">
    <location>
        <begin position="145"/>
        <end position="147"/>
    </location>
</feature>
<comment type="similarity">
    <text evidence="2 14">Belongs to the MnmA/TRMU family.</text>
</comment>
<dbReference type="SUPFAM" id="SSF52402">
    <property type="entry name" value="Adenine nucleotide alpha hydrolases-like"/>
    <property type="match status" value="1"/>
</dbReference>
<dbReference type="Pfam" id="PF20259">
    <property type="entry name" value="tRNA_Me_trans_M"/>
    <property type="match status" value="1"/>
</dbReference>
<protein>
    <recommendedName>
        <fullName evidence="4 14">tRNA-specific 2-thiouridylase MnmA</fullName>
        <ecNumber evidence="3 14">2.8.1.13</ecNumber>
    </recommendedName>
</protein>
<dbReference type="CDD" id="cd01998">
    <property type="entry name" value="MnmA_TRMU-like"/>
    <property type="match status" value="1"/>
</dbReference>
<keyword evidence="8 14" id="KW-0819">tRNA processing</keyword>
<dbReference type="GO" id="GO:0000049">
    <property type="term" value="F:tRNA binding"/>
    <property type="evidence" value="ECO:0007669"/>
    <property type="project" value="UniProtKB-KW"/>
</dbReference>
<reference evidence="17 18" key="1">
    <citation type="journal article" date="2011" name="Genome Biol. Evol.">
        <title>Reductive evolution of bacterial genome in insect gut environment.</title>
        <authorList>
            <person name="Nikoh N."/>
            <person name="Hosokawa T."/>
            <person name="Ohshima K."/>
            <person name="Hattori M."/>
            <person name="Fukatsu T."/>
        </authorList>
    </citation>
    <scope>NUCLEOTIDE SEQUENCE [LARGE SCALE GENOMIC DNA]</scope>
    <source>
        <strain evidence="17 18">Mpkobe</strain>
    </source>
</reference>
<evidence type="ECO:0000259" key="15">
    <source>
        <dbReference type="Pfam" id="PF20258"/>
    </source>
</evidence>
<keyword evidence="12 14" id="KW-1015">Disulfide bond</keyword>
<keyword evidence="10 14" id="KW-0067">ATP-binding</keyword>
<feature type="binding site" evidence="14">
    <location>
        <position position="123"/>
    </location>
    <ligand>
        <name>ATP</name>
        <dbReference type="ChEBI" id="CHEBI:30616"/>
    </ligand>
</feature>
<dbReference type="STRING" id="476281.ICMP_357"/>
<feature type="binding site" evidence="14">
    <location>
        <position position="33"/>
    </location>
    <ligand>
        <name>ATP</name>
        <dbReference type="ChEBI" id="CHEBI:30616"/>
    </ligand>
</feature>
<keyword evidence="17" id="KW-0489">Methyltransferase</keyword>
<evidence type="ECO:0000259" key="16">
    <source>
        <dbReference type="Pfam" id="PF20259"/>
    </source>
</evidence>
<dbReference type="InterPro" id="IPR023382">
    <property type="entry name" value="MnmA-like_central_sf"/>
</dbReference>
<dbReference type="InterPro" id="IPR046884">
    <property type="entry name" value="MnmA-like_central"/>
</dbReference>
<dbReference type="EC" id="2.8.1.13" evidence="3 14"/>
<evidence type="ECO:0000313" key="17">
    <source>
        <dbReference type="EMBL" id="BAH83210.1"/>
    </source>
</evidence>
<dbReference type="PANTHER" id="PTHR11933:SF5">
    <property type="entry name" value="MITOCHONDRIAL TRNA-SPECIFIC 2-THIOURIDYLASE 1"/>
    <property type="match status" value="1"/>
</dbReference>
<evidence type="ECO:0000256" key="4">
    <source>
        <dbReference type="ARBA" id="ARBA00013805"/>
    </source>
</evidence>
<accession>C5WD04</accession>
<name>C5WD04_9ENTR</name>
<feature type="domain" description="tRNA-specific 2-thiouridylase MnmA-like central" evidence="16">
    <location>
        <begin position="204"/>
        <end position="271"/>
    </location>
</feature>
<evidence type="ECO:0000256" key="11">
    <source>
        <dbReference type="ARBA" id="ARBA00022884"/>
    </source>
</evidence>
<feature type="domain" description="tRNA-specific 2-thiouridylase MnmA-like C-terminal" evidence="15">
    <location>
        <begin position="282"/>
        <end position="357"/>
    </location>
</feature>